<reference evidence="2 3" key="1">
    <citation type="submission" date="2020-03" db="EMBL/GenBank/DDBJ databases">
        <title>Whole genome sequencing of clinical and environmental type strains of Ochrobactrum.</title>
        <authorList>
            <person name="Dharne M."/>
        </authorList>
    </citation>
    <scope>NUCLEOTIDE SEQUENCE [LARGE SCALE GENOMIC DNA]</scope>
    <source>
        <strain evidence="2 3">CIP 109452</strain>
    </source>
</reference>
<organism evidence="2 3">
    <name type="scientific">Brucella haematophila</name>
    <dbReference type="NCBI Taxonomy" id="419474"/>
    <lineage>
        <taxon>Bacteria</taxon>
        <taxon>Pseudomonadati</taxon>
        <taxon>Pseudomonadota</taxon>
        <taxon>Alphaproteobacteria</taxon>
        <taxon>Hyphomicrobiales</taxon>
        <taxon>Brucellaceae</taxon>
        <taxon>Brucella/Ochrobactrum group</taxon>
        <taxon>Brucella</taxon>
    </lineage>
</organism>
<sequence length="88" mass="10075">MHETFRAFTENLHPKFEALMAQAPVTDAILRPEFKGSGIYMFSEDGNSLYVGRTRDVRKRYGQHTRRSSGHNSAPFAFKLARAKQPVF</sequence>
<evidence type="ECO:0000313" key="2">
    <source>
        <dbReference type="EMBL" id="NKC05296.1"/>
    </source>
</evidence>
<dbReference type="Pfam" id="PF01541">
    <property type="entry name" value="GIY-YIG"/>
    <property type="match status" value="1"/>
</dbReference>
<dbReference type="Proteomes" id="UP000704467">
    <property type="component" value="Unassembled WGS sequence"/>
</dbReference>
<gene>
    <name evidence="2" type="ORF">HED55_25450</name>
</gene>
<keyword evidence="3" id="KW-1185">Reference proteome</keyword>
<dbReference type="SUPFAM" id="SSF82771">
    <property type="entry name" value="GIY-YIG endonuclease"/>
    <property type="match status" value="1"/>
</dbReference>
<dbReference type="InterPro" id="IPR035901">
    <property type="entry name" value="GIY-YIG_endonuc_sf"/>
</dbReference>
<dbReference type="PROSITE" id="PS50164">
    <property type="entry name" value="GIY_YIG"/>
    <property type="match status" value="1"/>
</dbReference>
<protein>
    <submittedName>
        <fullName evidence="2">GIY-YIG nuclease family protein</fullName>
    </submittedName>
</protein>
<dbReference type="EMBL" id="JAAVLN010000004">
    <property type="protein sequence ID" value="NKC05296.1"/>
    <property type="molecule type" value="Genomic_DNA"/>
</dbReference>
<proteinExistence type="predicted"/>
<accession>A0ABX1DR07</accession>
<comment type="caution">
    <text evidence="2">The sequence shown here is derived from an EMBL/GenBank/DDBJ whole genome shotgun (WGS) entry which is preliminary data.</text>
</comment>
<dbReference type="Gene3D" id="3.40.1440.10">
    <property type="entry name" value="GIY-YIG endonuclease"/>
    <property type="match status" value="1"/>
</dbReference>
<name>A0ABX1DR07_9HYPH</name>
<evidence type="ECO:0000259" key="1">
    <source>
        <dbReference type="PROSITE" id="PS50164"/>
    </source>
</evidence>
<feature type="domain" description="GIY-YIG" evidence="1">
    <location>
        <begin position="35"/>
        <end position="88"/>
    </location>
</feature>
<dbReference type="InterPro" id="IPR000305">
    <property type="entry name" value="GIY-YIG_endonuc"/>
</dbReference>
<evidence type="ECO:0000313" key="3">
    <source>
        <dbReference type="Proteomes" id="UP000704467"/>
    </source>
</evidence>